<gene>
    <name evidence="3" type="primary">LOC34617560</name>
</gene>
<feature type="compositionally biased region" description="Basic and acidic residues" evidence="1">
    <location>
        <begin position="145"/>
        <end position="159"/>
    </location>
</feature>
<dbReference type="GeneID" id="34617560"/>
<accession>A0A6P6RZF2</accession>
<name>A0A6P6RZF2_9EIME</name>
<evidence type="ECO:0000256" key="1">
    <source>
        <dbReference type="SAM" id="MobiDB-lite"/>
    </source>
</evidence>
<dbReference type="AlphaFoldDB" id="A0A6P6RZF2"/>
<evidence type="ECO:0000313" key="3">
    <source>
        <dbReference type="RefSeq" id="XP_026192490.1"/>
    </source>
</evidence>
<feature type="region of interest" description="Disordered" evidence="1">
    <location>
        <begin position="145"/>
        <end position="186"/>
    </location>
</feature>
<dbReference type="Proteomes" id="UP000515125">
    <property type="component" value="Unplaced"/>
</dbReference>
<proteinExistence type="predicted"/>
<dbReference type="OrthoDB" id="309342at2759"/>
<dbReference type="RefSeq" id="XP_026192490.1">
    <property type="nucleotide sequence ID" value="XM_026336705.1"/>
</dbReference>
<protein>
    <submittedName>
        <fullName evidence="3">Uncharacterized protein LOC34617560</fullName>
    </submittedName>
</protein>
<evidence type="ECO:0000313" key="2">
    <source>
        <dbReference type="Proteomes" id="UP000515125"/>
    </source>
</evidence>
<organism evidence="2 3">
    <name type="scientific">Cyclospora cayetanensis</name>
    <dbReference type="NCBI Taxonomy" id="88456"/>
    <lineage>
        <taxon>Eukaryota</taxon>
        <taxon>Sar</taxon>
        <taxon>Alveolata</taxon>
        <taxon>Apicomplexa</taxon>
        <taxon>Conoidasida</taxon>
        <taxon>Coccidia</taxon>
        <taxon>Eucoccidiorida</taxon>
        <taxon>Eimeriorina</taxon>
        <taxon>Eimeriidae</taxon>
        <taxon>Cyclospora</taxon>
    </lineage>
</organism>
<feature type="compositionally biased region" description="Basic and acidic residues" evidence="1">
    <location>
        <begin position="170"/>
        <end position="186"/>
    </location>
</feature>
<reference evidence="3" key="1">
    <citation type="submission" date="2025-08" db="UniProtKB">
        <authorList>
            <consortium name="RefSeq"/>
        </authorList>
    </citation>
    <scope>IDENTIFICATION</scope>
</reference>
<sequence length="411" mass="44146">MQAESLTADEAAEFVYELLTDLRNAALFFRRELYLYFFLDPDGRPMPRAACCHPCTSASLVLDCSRLLRLKQTARNVKSCLLACCAAAFALPHRLRSTLVYARKGLVPPAATRRQIYAQWGLGAAVRIQLARDLEVRILRRGNEKARKEGEVRGGDGRGAKGQKGQAQRETARDGGSGKKKGGAERDIDTAARMRLGVGCCWLSASKWFQLSRFFEALVAAGASPVRSGLFLLNELQAALKGVSSPGPIEPADLALALCAAERGTLTNKTLRLYAAALSRGDPNAKQLLTEEPVSPQLNQRAISEVARLETNLTPTVCSAGSACAGSNGGNGSHGSQGPRAHLERALRGGLTKIYNCLGMRCRHRPGTLLGKLLSLHPGLCPLKARHLIDNALASQTQKKDTNITQPGALG</sequence>
<keyword evidence="2" id="KW-1185">Reference proteome</keyword>